<dbReference type="SUPFAM" id="SSF54980">
    <property type="entry name" value="EF-G C-terminal domain-like"/>
    <property type="match status" value="2"/>
</dbReference>
<dbReference type="Proteomes" id="UP000254869">
    <property type="component" value="Unassembled WGS sequence"/>
</dbReference>
<dbReference type="Pfam" id="PF03764">
    <property type="entry name" value="EFG_IV"/>
    <property type="match status" value="1"/>
</dbReference>
<dbReference type="InterPro" id="IPR009000">
    <property type="entry name" value="Transl_B-barrel_sf"/>
</dbReference>
<dbReference type="EMBL" id="QQBC01000001">
    <property type="protein sequence ID" value="RDI68888.1"/>
    <property type="molecule type" value="Genomic_DNA"/>
</dbReference>
<dbReference type="STRING" id="1210086.GCA_001613105_00277"/>
<dbReference type="Gene3D" id="2.40.30.10">
    <property type="entry name" value="Translation factors"/>
    <property type="match status" value="1"/>
</dbReference>
<dbReference type="PANTHER" id="PTHR43261">
    <property type="entry name" value="TRANSLATION ELONGATION FACTOR G-RELATED"/>
    <property type="match status" value="1"/>
</dbReference>
<evidence type="ECO:0000256" key="3">
    <source>
        <dbReference type="ARBA" id="ARBA00023134"/>
    </source>
</evidence>
<dbReference type="InterPro" id="IPR005225">
    <property type="entry name" value="Small_GTP-bd"/>
</dbReference>
<dbReference type="NCBIfam" id="TIGR00231">
    <property type="entry name" value="small_GTP"/>
    <property type="match status" value="1"/>
</dbReference>
<proteinExistence type="predicted"/>
<dbReference type="SUPFAM" id="SSF50447">
    <property type="entry name" value="Translation proteins"/>
    <property type="match status" value="1"/>
</dbReference>
<comment type="caution">
    <text evidence="5">The sequence shown here is derived from an EMBL/GenBank/DDBJ whole genome shotgun (WGS) entry which is preliminary data.</text>
</comment>
<dbReference type="InterPro" id="IPR027417">
    <property type="entry name" value="P-loop_NTPase"/>
</dbReference>
<dbReference type="GO" id="GO:0003924">
    <property type="term" value="F:GTPase activity"/>
    <property type="evidence" value="ECO:0007669"/>
    <property type="project" value="InterPro"/>
</dbReference>
<dbReference type="PRINTS" id="PR00315">
    <property type="entry name" value="ELONGATNFCT"/>
</dbReference>
<dbReference type="InterPro" id="IPR020568">
    <property type="entry name" value="Ribosomal_Su5_D2-typ_SF"/>
</dbReference>
<keyword evidence="3" id="KW-0342">GTP-binding</keyword>
<dbReference type="InterPro" id="IPR005517">
    <property type="entry name" value="Transl_elong_EFG/EF2_IV"/>
</dbReference>
<evidence type="ECO:0000256" key="2">
    <source>
        <dbReference type="ARBA" id="ARBA00022917"/>
    </source>
</evidence>
<dbReference type="Pfam" id="PF00009">
    <property type="entry name" value="GTP_EFTU"/>
    <property type="match status" value="1"/>
</dbReference>
<dbReference type="Pfam" id="PF00679">
    <property type="entry name" value="EFG_C"/>
    <property type="match status" value="1"/>
</dbReference>
<evidence type="ECO:0000313" key="6">
    <source>
        <dbReference type="Proteomes" id="UP000254869"/>
    </source>
</evidence>
<dbReference type="Gene3D" id="3.40.50.300">
    <property type="entry name" value="P-loop containing nucleotide triphosphate hydrolases"/>
    <property type="match status" value="1"/>
</dbReference>
<keyword evidence="6" id="KW-1185">Reference proteome</keyword>
<dbReference type="SUPFAM" id="SSF54211">
    <property type="entry name" value="Ribosomal protein S5 domain 2-like"/>
    <property type="match status" value="1"/>
</dbReference>
<dbReference type="PROSITE" id="PS51722">
    <property type="entry name" value="G_TR_2"/>
    <property type="match status" value="1"/>
</dbReference>
<dbReference type="SMART" id="SM00889">
    <property type="entry name" value="EFG_IV"/>
    <property type="match status" value="1"/>
</dbReference>
<dbReference type="InterPro" id="IPR000795">
    <property type="entry name" value="T_Tr_GTP-bd_dom"/>
</dbReference>
<evidence type="ECO:0000259" key="4">
    <source>
        <dbReference type="PROSITE" id="PS51722"/>
    </source>
</evidence>
<dbReference type="RefSeq" id="WP_067990619.1">
    <property type="nucleotide sequence ID" value="NZ_QQBC01000001.1"/>
</dbReference>
<reference evidence="5 6" key="1">
    <citation type="submission" date="2018-07" db="EMBL/GenBank/DDBJ databases">
        <title>Genomic Encyclopedia of Type Strains, Phase IV (KMG-IV): sequencing the most valuable type-strain genomes for metagenomic binning, comparative biology and taxonomic classification.</title>
        <authorList>
            <person name="Goeker M."/>
        </authorList>
    </citation>
    <scope>NUCLEOTIDE SEQUENCE [LARGE SCALE GENOMIC DNA]</scope>
    <source>
        <strain evidence="5 6">DSM 44290</strain>
    </source>
</reference>
<dbReference type="Gene3D" id="3.30.70.870">
    <property type="entry name" value="Elongation Factor G (Translational Gtpase), domain 3"/>
    <property type="match status" value="1"/>
</dbReference>
<protein>
    <submittedName>
        <fullName evidence="5">Ribosomal protection tetracycline resistance protein</fullName>
    </submittedName>
</protein>
<dbReference type="InterPro" id="IPR014721">
    <property type="entry name" value="Ribsml_uS5_D2-typ_fold_subgr"/>
</dbReference>
<evidence type="ECO:0000256" key="1">
    <source>
        <dbReference type="ARBA" id="ARBA00022741"/>
    </source>
</evidence>
<dbReference type="GO" id="GO:0032790">
    <property type="term" value="P:ribosome disassembly"/>
    <property type="evidence" value="ECO:0007669"/>
    <property type="project" value="TreeGrafter"/>
</dbReference>
<dbReference type="GO" id="GO:0006412">
    <property type="term" value="P:translation"/>
    <property type="evidence" value="ECO:0007669"/>
    <property type="project" value="UniProtKB-KW"/>
</dbReference>
<sequence length="603" mass="64555">MPIHRTLNIGIVAHVDAGKTSLTERLLYDTGAIDTLGSVDAGTTRTDTGDIERQRGITVRSAVVSFTVGDIQVNVIDTPGHSDFVAEVDRALRVLDAAVLVISAVEGVQAHTRTLMRILRDMRLPTLIFVNKIDRPNARPEQLLAEIAWRVTPYPLVIAEDLADIAETLAEQDDSLLAALVDGPPPTPATLQAALRDQLARGLVHPVYFGSALTGHGVDALIRAITELLPIPESADGPTPRGTIFAVERSASGAKTAYLRLFSGTVTTRDRLALSRRDYDGTTVRHTGRITTLRVVGGGSGPLTAGNIGRITGPSDLRVGDTLGVPTDSEQPRFAVPTLRTLVRARTGTPAALHAALRQLAEQDPLLHIRVEPDGDTSILLYGEIQREIIATTLSDRYGIDAEFLATEPLRVERVTGTGAAIEEMGYRAASSHGFWATVGLRVDPGPPGTTFRYETELGALPRAFHCAIAESVHATLRRGTDGRPITDCVVTLIRSGFAAPISTAADFRGLTPLVLTQALRRAGTEILEPTDAFELDLPADTLAPVLTALIALGASIQNSEAVADAWRLTGTIATRAVDAVRHRLPALTRGEADWWSRPAGYR</sequence>
<organism evidence="5 6">
    <name type="scientific">Nocardia pseudobrasiliensis</name>
    <dbReference type="NCBI Taxonomy" id="45979"/>
    <lineage>
        <taxon>Bacteria</taxon>
        <taxon>Bacillati</taxon>
        <taxon>Actinomycetota</taxon>
        <taxon>Actinomycetes</taxon>
        <taxon>Mycobacteriales</taxon>
        <taxon>Nocardiaceae</taxon>
        <taxon>Nocardia</taxon>
    </lineage>
</organism>
<keyword evidence="1" id="KW-0547">Nucleotide-binding</keyword>
<dbReference type="PANTHER" id="PTHR43261:SF1">
    <property type="entry name" value="RIBOSOME-RELEASING FACTOR 2, MITOCHONDRIAL"/>
    <property type="match status" value="1"/>
</dbReference>
<dbReference type="CDD" id="cd04168">
    <property type="entry name" value="TetM_like"/>
    <property type="match status" value="1"/>
</dbReference>
<feature type="domain" description="Tr-type G" evidence="4">
    <location>
        <begin position="4"/>
        <end position="233"/>
    </location>
</feature>
<dbReference type="PROSITE" id="PS00301">
    <property type="entry name" value="G_TR_1"/>
    <property type="match status" value="1"/>
</dbReference>
<accession>A0A370IDT6</accession>
<dbReference type="InterPro" id="IPR031157">
    <property type="entry name" value="G_TR_CS"/>
</dbReference>
<gene>
    <name evidence="5" type="ORF">DFR76_101424</name>
</gene>
<name>A0A370IDT6_9NOCA</name>
<dbReference type="AlphaFoldDB" id="A0A370IDT6"/>
<dbReference type="GO" id="GO:0005525">
    <property type="term" value="F:GTP binding"/>
    <property type="evidence" value="ECO:0007669"/>
    <property type="project" value="UniProtKB-KW"/>
</dbReference>
<dbReference type="InterPro" id="IPR035647">
    <property type="entry name" value="EFG_III/V"/>
</dbReference>
<dbReference type="SUPFAM" id="SSF52540">
    <property type="entry name" value="P-loop containing nucleoside triphosphate hydrolases"/>
    <property type="match status" value="1"/>
</dbReference>
<dbReference type="InterPro" id="IPR000640">
    <property type="entry name" value="EFG_V-like"/>
</dbReference>
<keyword evidence="2" id="KW-0648">Protein biosynthesis</keyword>
<dbReference type="PRINTS" id="PR01037">
    <property type="entry name" value="TCRTETOQM"/>
</dbReference>
<evidence type="ECO:0000313" key="5">
    <source>
        <dbReference type="EMBL" id="RDI68888.1"/>
    </source>
</evidence>
<dbReference type="Gene3D" id="3.30.230.10">
    <property type="match status" value="1"/>
</dbReference>